<reference evidence="1 2" key="1">
    <citation type="submission" date="2018-02" db="EMBL/GenBank/DDBJ databases">
        <title>Genome sequence of the basidiomycete white-rot fungus Phlebia centrifuga.</title>
        <authorList>
            <person name="Granchi Z."/>
            <person name="Peng M."/>
            <person name="de Vries R.P."/>
            <person name="Hilden K."/>
            <person name="Makela M.R."/>
            <person name="Grigoriev I."/>
            <person name="Riley R."/>
        </authorList>
    </citation>
    <scope>NUCLEOTIDE SEQUENCE [LARGE SCALE GENOMIC DNA]</scope>
    <source>
        <strain evidence="1 2">FBCC195</strain>
    </source>
</reference>
<organism evidence="1 2">
    <name type="scientific">Hermanssonia centrifuga</name>
    <dbReference type="NCBI Taxonomy" id="98765"/>
    <lineage>
        <taxon>Eukaryota</taxon>
        <taxon>Fungi</taxon>
        <taxon>Dikarya</taxon>
        <taxon>Basidiomycota</taxon>
        <taxon>Agaricomycotina</taxon>
        <taxon>Agaricomycetes</taxon>
        <taxon>Polyporales</taxon>
        <taxon>Meruliaceae</taxon>
        <taxon>Hermanssonia</taxon>
    </lineage>
</organism>
<comment type="caution">
    <text evidence="1">The sequence shown here is derived from an EMBL/GenBank/DDBJ whole genome shotgun (WGS) entry which is preliminary data.</text>
</comment>
<gene>
    <name evidence="1" type="ORF">PHLCEN_2v2163</name>
</gene>
<accession>A0A2R6RPV9</accession>
<dbReference type="AlphaFoldDB" id="A0A2R6RPV9"/>
<protein>
    <submittedName>
        <fullName evidence="1">Uncharacterized protein</fullName>
    </submittedName>
</protein>
<evidence type="ECO:0000313" key="2">
    <source>
        <dbReference type="Proteomes" id="UP000186601"/>
    </source>
</evidence>
<keyword evidence="2" id="KW-1185">Reference proteome</keyword>
<dbReference type="Proteomes" id="UP000186601">
    <property type="component" value="Unassembled WGS sequence"/>
</dbReference>
<evidence type="ECO:0000313" key="1">
    <source>
        <dbReference type="EMBL" id="PSS32056.1"/>
    </source>
</evidence>
<proteinExistence type="predicted"/>
<sequence>MRNLSQFSVPGFRVCTDLVSDMGGFLEHNPPLEVNISDPNSNEGRSEIIQNATGYDSVIEEVSKIHNMATSF</sequence>
<dbReference type="EMBL" id="MLYV02000201">
    <property type="protein sequence ID" value="PSS32056.1"/>
    <property type="molecule type" value="Genomic_DNA"/>
</dbReference>
<name>A0A2R6RPV9_9APHY</name>